<protein>
    <submittedName>
        <fullName evidence="1">Uncharacterized protein</fullName>
    </submittedName>
</protein>
<organism evidence="1">
    <name type="scientific">marine sediment metagenome</name>
    <dbReference type="NCBI Taxonomy" id="412755"/>
    <lineage>
        <taxon>unclassified sequences</taxon>
        <taxon>metagenomes</taxon>
        <taxon>ecological metagenomes</taxon>
    </lineage>
</organism>
<evidence type="ECO:0000313" key="1">
    <source>
        <dbReference type="EMBL" id="GAH01891.1"/>
    </source>
</evidence>
<dbReference type="AlphaFoldDB" id="X1C1B1"/>
<proteinExistence type="predicted"/>
<gene>
    <name evidence="1" type="ORF">S01H4_49736</name>
</gene>
<comment type="caution">
    <text evidence="1">The sequence shown here is derived from an EMBL/GenBank/DDBJ whole genome shotgun (WGS) entry which is preliminary data.</text>
</comment>
<feature type="non-terminal residue" evidence="1">
    <location>
        <position position="273"/>
    </location>
</feature>
<name>X1C1B1_9ZZZZ</name>
<feature type="non-terminal residue" evidence="1">
    <location>
        <position position="1"/>
    </location>
</feature>
<sequence>LFRDMSHLARGKSAERKFVHEAKAKFRAYLQQNDSDGIDLQLDDPVTRLTLSAEWSDSPVNSGTWSISVNDFYGDYAMVTFVGPVECMPISALPCPIAFVKRHDIVKNLAYVLARMDELTDEWGLDLRLSAPWSWNSTGVSDIELEYLLLCWSTEKGHFYEAILRELSELERDTVGHSFTSLKDFVEQLRKVTDILSEEEGVDSIEIIKTFQKLGRLTDDTKWPLIEKGARKVAKAKAALWGAQYDFKMLAKELAPAMSPDSFSPERTVDTLT</sequence>
<dbReference type="EMBL" id="BART01028167">
    <property type="protein sequence ID" value="GAH01891.1"/>
    <property type="molecule type" value="Genomic_DNA"/>
</dbReference>
<reference evidence="1" key="1">
    <citation type="journal article" date="2014" name="Front. Microbiol.">
        <title>High frequency of phylogenetically diverse reductive dehalogenase-homologous genes in deep subseafloor sedimentary metagenomes.</title>
        <authorList>
            <person name="Kawai M."/>
            <person name="Futagami T."/>
            <person name="Toyoda A."/>
            <person name="Takaki Y."/>
            <person name="Nishi S."/>
            <person name="Hori S."/>
            <person name="Arai W."/>
            <person name="Tsubouchi T."/>
            <person name="Morono Y."/>
            <person name="Uchiyama I."/>
            <person name="Ito T."/>
            <person name="Fujiyama A."/>
            <person name="Inagaki F."/>
            <person name="Takami H."/>
        </authorList>
    </citation>
    <scope>NUCLEOTIDE SEQUENCE</scope>
    <source>
        <strain evidence="1">Expedition CK06-06</strain>
    </source>
</reference>
<accession>X1C1B1</accession>